<dbReference type="PATRIC" id="fig|148814.6.peg.1381"/>
<dbReference type="RefSeq" id="WP_034530871.1">
    <property type="nucleotide sequence ID" value="NZ_BAABVW010000090.1"/>
</dbReference>
<evidence type="ECO:0000313" key="2">
    <source>
        <dbReference type="EMBL" id="GAT90419.1"/>
    </source>
</evidence>
<dbReference type="STRING" id="148814.APS55_02095"/>
<reference evidence="1 3" key="2">
    <citation type="journal article" date="2016" name="PeerJ">
        <title>Genome sequencing and analysis of the first complete genome of Lactobacillus kunkeei strain MP2, an Apis mellifera gut isolate.</title>
        <authorList>
            <person name="Asenjo F."/>
            <person name="Olmos A."/>
            <person name="Henriquez-Piskulich P."/>
            <person name="Polanco V."/>
            <person name="Aldea P."/>
            <person name="Ugalde J.A."/>
            <person name="Trombert A.N."/>
        </authorList>
    </citation>
    <scope>NUCLEOTIDE SEQUENCE [LARGE SCALE GENOMIC DNA]</scope>
    <source>
        <strain evidence="1 3">MP2</strain>
    </source>
</reference>
<reference evidence="3" key="1">
    <citation type="submission" date="2015-10" db="EMBL/GenBank/DDBJ databases">
        <title>Bioinformatic analysis of the first complete genome sequence of Lactobacillus kunkeei strain MP2, an Apis mellifera gut isolate.</title>
        <authorList>
            <person name="Asenjo F."/>
            <person name="Olmos A."/>
            <person name="Henriquez-Piskulich P."/>
            <person name="Aldea P."/>
            <person name="Ugalde J.A."/>
            <person name="Trombert A.N."/>
        </authorList>
    </citation>
    <scope>NUCLEOTIDE SEQUENCE [LARGE SCALE GENOMIC DNA]</scope>
    <source>
        <strain evidence="3">MP2</strain>
    </source>
</reference>
<dbReference type="Proteomes" id="UP000067203">
    <property type="component" value="Chromosome"/>
</dbReference>
<evidence type="ECO:0000313" key="1">
    <source>
        <dbReference type="EMBL" id="ALJ31090.1"/>
    </source>
</evidence>
<evidence type="ECO:0000313" key="4">
    <source>
        <dbReference type="Proteomes" id="UP000186588"/>
    </source>
</evidence>
<dbReference type="AlphaFoldDB" id="A0A087EQS0"/>
<sequence>MFNDKIVFNYMYNLWVAVYSDLSDADVEEIGQVLLKNSKEEYNSQNDQNITDDDFIDMISEYSEDIREQAVSEAEEDIKKHRAPKFKKVDGKWNI</sequence>
<reference evidence="2 4" key="3">
    <citation type="journal article" date="2016" name="Syst. Appl. Microbiol.">
        <title>Genomic characterization of a fructophilic bee symbiont Lactobacillus kunkeei reveals its niche-specific adaptation.</title>
        <authorList>
            <person name="Maeno S."/>
            <person name="Tanizawa Y."/>
            <person name="Kanesaki Y."/>
            <person name="Kubota E."/>
            <person name="Kumar H."/>
            <person name="Dicks L."/>
            <person name="Salminen S."/>
            <person name="Nakagawa J."/>
            <person name="Arita M."/>
            <person name="Endo A."/>
        </authorList>
    </citation>
    <scope>NUCLEOTIDE SEQUENCE [LARGE SCALE GENOMIC DNA]</scope>
    <source>
        <strain evidence="2 4">FF30-6</strain>
    </source>
</reference>
<protein>
    <submittedName>
        <fullName evidence="2">Uncharacterized protein</fullName>
    </submittedName>
</protein>
<organism evidence="2 4">
    <name type="scientific">Apilactobacillus kunkeei</name>
    <dbReference type="NCBI Taxonomy" id="148814"/>
    <lineage>
        <taxon>Bacteria</taxon>
        <taxon>Bacillati</taxon>
        <taxon>Bacillota</taxon>
        <taxon>Bacilli</taxon>
        <taxon>Lactobacillales</taxon>
        <taxon>Lactobacillaceae</taxon>
        <taxon>Apilactobacillus</taxon>
    </lineage>
</organism>
<evidence type="ECO:0000313" key="3">
    <source>
        <dbReference type="Proteomes" id="UP000067203"/>
    </source>
</evidence>
<proteinExistence type="predicted"/>
<name>A0A087EQS0_9LACO</name>
<dbReference type="KEGG" id="lku:APS55_02095"/>
<dbReference type="EMBL" id="BDDX01000004">
    <property type="protein sequence ID" value="GAT90419.1"/>
    <property type="molecule type" value="Genomic_DNA"/>
</dbReference>
<dbReference type="EMBL" id="CP012920">
    <property type="protein sequence ID" value="ALJ31090.1"/>
    <property type="molecule type" value="Genomic_DNA"/>
</dbReference>
<dbReference type="OrthoDB" id="2296599at2"/>
<gene>
    <name evidence="1" type="ORF">APS55_02095</name>
    <name evidence="2" type="ORF">FF306_00517</name>
</gene>
<accession>A0A087EQS0</accession>
<dbReference type="Proteomes" id="UP000186588">
    <property type="component" value="Unassembled WGS sequence"/>
</dbReference>